<sequence length="73" mass="7605">MSNQPTATFQTPACFVCGRVSLIELPAATAAALSAGVAVQHLLPAMPRPEREQLISGTHPACWAAAFGEPDET</sequence>
<organism evidence="1 2">
    <name type="scientific">Amnibacterium endophyticum</name>
    <dbReference type="NCBI Taxonomy" id="2109337"/>
    <lineage>
        <taxon>Bacteria</taxon>
        <taxon>Bacillati</taxon>
        <taxon>Actinomycetota</taxon>
        <taxon>Actinomycetes</taxon>
        <taxon>Micrococcales</taxon>
        <taxon>Microbacteriaceae</taxon>
        <taxon>Amnibacterium</taxon>
    </lineage>
</organism>
<dbReference type="Proteomes" id="UP001597347">
    <property type="component" value="Unassembled WGS sequence"/>
</dbReference>
<name>A0ABW4LG02_9MICO</name>
<proteinExistence type="predicted"/>
<comment type="caution">
    <text evidence="1">The sequence shown here is derived from an EMBL/GenBank/DDBJ whole genome shotgun (WGS) entry which is preliminary data.</text>
</comment>
<gene>
    <name evidence="1" type="ORF">ACFSBI_12685</name>
</gene>
<reference evidence="2" key="1">
    <citation type="journal article" date="2019" name="Int. J. Syst. Evol. Microbiol.">
        <title>The Global Catalogue of Microorganisms (GCM) 10K type strain sequencing project: providing services to taxonomists for standard genome sequencing and annotation.</title>
        <authorList>
            <consortium name="The Broad Institute Genomics Platform"/>
            <consortium name="The Broad Institute Genome Sequencing Center for Infectious Disease"/>
            <person name="Wu L."/>
            <person name="Ma J."/>
        </authorList>
    </citation>
    <scope>NUCLEOTIDE SEQUENCE [LARGE SCALE GENOMIC DNA]</scope>
    <source>
        <strain evidence="2">CGMCC 1.12471</strain>
    </source>
</reference>
<dbReference type="EMBL" id="JBHUEA010000020">
    <property type="protein sequence ID" value="MFD1722406.1"/>
    <property type="molecule type" value="Genomic_DNA"/>
</dbReference>
<protein>
    <submittedName>
        <fullName evidence="1">Uncharacterized protein</fullName>
    </submittedName>
</protein>
<evidence type="ECO:0000313" key="2">
    <source>
        <dbReference type="Proteomes" id="UP001597347"/>
    </source>
</evidence>
<evidence type="ECO:0000313" key="1">
    <source>
        <dbReference type="EMBL" id="MFD1722406.1"/>
    </source>
</evidence>
<dbReference type="RefSeq" id="WP_377935475.1">
    <property type="nucleotide sequence ID" value="NZ_JBHUEA010000020.1"/>
</dbReference>
<keyword evidence="2" id="KW-1185">Reference proteome</keyword>
<accession>A0ABW4LG02</accession>